<dbReference type="InterPro" id="IPR023198">
    <property type="entry name" value="PGP-like_dom2"/>
</dbReference>
<keyword evidence="1" id="KW-0378">Hydrolase</keyword>
<dbReference type="NCBIfam" id="TIGR01549">
    <property type="entry name" value="HAD-SF-IA-v1"/>
    <property type="match status" value="1"/>
</dbReference>
<dbReference type="Proteomes" id="UP001366060">
    <property type="component" value="Unassembled WGS sequence"/>
</dbReference>
<organism evidence="1 2">
    <name type="scientific">Psychromonas arctica</name>
    <dbReference type="NCBI Taxonomy" id="168275"/>
    <lineage>
        <taxon>Bacteria</taxon>
        <taxon>Pseudomonadati</taxon>
        <taxon>Pseudomonadota</taxon>
        <taxon>Gammaproteobacteria</taxon>
        <taxon>Alteromonadales</taxon>
        <taxon>Psychromonadaceae</taxon>
        <taxon>Psychromonas</taxon>
    </lineage>
</organism>
<dbReference type="Gene3D" id="3.40.50.1000">
    <property type="entry name" value="HAD superfamily/HAD-like"/>
    <property type="match status" value="1"/>
</dbReference>
<dbReference type="GO" id="GO:0016787">
    <property type="term" value="F:hydrolase activity"/>
    <property type="evidence" value="ECO:0007669"/>
    <property type="project" value="UniProtKB-KW"/>
</dbReference>
<dbReference type="InterPro" id="IPR006549">
    <property type="entry name" value="HAD-SF_hydro_IIIA"/>
</dbReference>
<dbReference type="RefSeq" id="WP_341627089.1">
    <property type="nucleotide sequence ID" value="NZ_JBAKBA010000007.1"/>
</dbReference>
<gene>
    <name evidence="1" type="ORF">V6255_04685</name>
</gene>
<evidence type="ECO:0000313" key="1">
    <source>
        <dbReference type="EMBL" id="MEL0658432.1"/>
    </source>
</evidence>
<dbReference type="InterPro" id="IPR023214">
    <property type="entry name" value="HAD_sf"/>
</dbReference>
<dbReference type="SFLD" id="SFLDG01129">
    <property type="entry name" value="C1.5:_HAD__Beta-PGM__Phosphata"/>
    <property type="match status" value="1"/>
</dbReference>
<dbReference type="EMBL" id="JBAKBA010000007">
    <property type="protein sequence ID" value="MEL0658432.1"/>
    <property type="molecule type" value="Genomic_DNA"/>
</dbReference>
<sequence length="214" mass="23736">MKYQLIIFDWDGTLMDSIDKIVLCMQQAAKQQKQTIPDAQAVKNIIGLSLLKAMQQLFPNGSLTEHALLVEAYRDQYNRMHDIDTPFYDGIAELLINLKAQGYTLAVATGKGRNGLNRMMKKTNTEHLFSMTICADESNSKPDPSMIYTLLKELNINSSEALMVGDSSYDLDMAANAGVNSLGVSYGVHGRDILMLSKPVAVVDCLATQLYDYI</sequence>
<protein>
    <submittedName>
        <fullName evidence="1">HAD-IIIA family hydrolase</fullName>
    </submittedName>
</protein>
<dbReference type="InterPro" id="IPR050155">
    <property type="entry name" value="HAD-like_hydrolase_sf"/>
</dbReference>
<comment type="caution">
    <text evidence="1">The sequence shown here is derived from an EMBL/GenBank/DDBJ whole genome shotgun (WGS) entry which is preliminary data.</text>
</comment>
<accession>A0ABU9H9X2</accession>
<dbReference type="InterPro" id="IPR036412">
    <property type="entry name" value="HAD-like_sf"/>
</dbReference>
<evidence type="ECO:0000313" key="2">
    <source>
        <dbReference type="Proteomes" id="UP001366060"/>
    </source>
</evidence>
<dbReference type="PANTHER" id="PTHR43434">
    <property type="entry name" value="PHOSPHOGLYCOLATE PHOSPHATASE"/>
    <property type="match status" value="1"/>
</dbReference>
<dbReference type="InterPro" id="IPR006439">
    <property type="entry name" value="HAD-SF_hydro_IA"/>
</dbReference>
<dbReference type="Pfam" id="PF13419">
    <property type="entry name" value="HAD_2"/>
    <property type="match status" value="1"/>
</dbReference>
<dbReference type="InterPro" id="IPR041492">
    <property type="entry name" value="HAD_2"/>
</dbReference>
<dbReference type="PANTHER" id="PTHR43434:SF24">
    <property type="entry name" value="HYDROLASE-RELATED"/>
    <property type="match status" value="1"/>
</dbReference>
<dbReference type="SUPFAM" id="SSF56784">
    <property type="entry name" value="HAD-like"/>
    <property type="match status" value="1"/>
</dbReference>
<dbReference type="SFLD" id="SFLDG01135">
    <property type="entry name" value="C1.5.6:_HAD__Beta-PGM__Phospha"/>
    <property type="match status" value="1"/>
</dbReference>
<reference evidence="1 2" key="1">
    <citation type="submission" date="2024-02" db="EMBL/GenBank/DDBJ databases">
        <title>Bacteria isolated from the canopy kelp, Nereocystis luetkeana.</title>
        <authorList>
            <person name="Pfister C.A."/>
            <person name="Younker I.T."/>
            <person name="Light S.H."/>
        </authorList>
    </citation>
    <scope>NUCLEOTIDE SEQUENCE [LARGE SCALE GENOMIC DNA]</scope>
    <source>
        <strain evidence="1 2">TI.2.07</strain>
    </source>
</reference>
<dbReference type="SFLD" id="SFLDS00003">
    <property type="entry name" value="Haloacid_Dehalogenase"/>
    <property type="match status" value="1"/>
</dbReference>
<dbReference type="NCBIfam" id="TIGR01509">
    <property type="entry name" value="HAD-SF-IA-v3"/>
    <property type="match status" value="1"/>
</dbReference>
<name>A0ABU9H9X2_9GAMM</name>
<proteinExistence type="predicted"/>
<dbReference type="Gene3D" id="1.10.150.240">
    <property type="entry name" value="Putative phosphatase, domain 2"/>
    <property type="match status" value="1"/>
</dbReference>
<keyword evidence="2" id="KW-1185">Reference proteome</keyword>
<dbReference type="NCBIfam" id="TIGR01662">
    <property type="entry name" value="HAD-SF-IIIA"/>
    <property type="match status" value="1"/>
</dbReference>